<sequence>MEAQHILVSGAGIGGLTAALCLAQAGHRVEVFEQAEILAEVGAGIQLSANGMRVLHHLGLLPRIAALSFLPEGVEMRDWRSGQMIASTTLGAQAQSRFGFPYYHIHRADLISVLLQGIGENANIQLHMDSAVEHFSQTGSQVSVAVNSQIHVADMLVGADGIHSRIRTGLFGAEAPTFTGNVAWRGLVPASLLPQDLVRPVATAWWGPGKHFVHYFVRQGELVNCVCVVEKSGWDTESWAARGDLQELQADFAGWHGTIQTLIEHMDPQECYKWALFDRPPMSQWGRGRVTLLGDACHPTLPFMAQGAVMAIEDGAVLAQCLATEGSVAAALGRYENIRRKRTAAIQRGSRRNARVFHLGGLQARLRNSAAKFASSAMMDSIYSHDVFAEFGSA</sequence>
<dbReference type="AlphaFoldDB" id="A0A972VV63"/>
<dbReference type="GO" id="GO:0004497">
    <property type="term" value="F:monooxygenase activity"/>
    <property type="evidence" value="ECO:0007669"/>
    <property type="project" value="UniProtKB-KW"/>
</dbReference>
<dbReference type="Pfam" id="PF01494">
    <property type="entry name" value="FAD_binding_3"/>
    <property type="match status" value="1"/>
</dbReference>
<dbReference type="PANTHER" id="PTHR13789:SF318">
    <property type="entry name" value="GERANYLGERANYL DIPHOSPHATE REDUCTASE"/>
    <property type="match status" value="1"/>
</dbReference>
<dbReference type="Proteomes" id="UP000754644">
    <property type="component" value="Unassembled WGS sequence"/>
</dbReference>
<evidence type="ECO:0000313" key="7">
    <source>
        <dbReference type="EMBL" id="NQV64833.1"/>
    </source>
</evidence>
<keyword evidence="4" id="KW-0560">Oxidoreductase</keyword>
<feature type="domain" description="FAD-binding" evidence="6">
    <location>
        <begin position="6"/>
        <end position="347"/>
    </location>
</feature>
<accession>A0A972VV63</accession>
<evidence type="ECO:0000256" key="5">
    <source>
        <dbReference type="ARBA" id="ARBA00023033"/>
    </source>
</evidence>
<keyword evidence="5 7" id="KW-0503">Monooxygenase</keyword>
<dbReference type="InterPro" id="IPR036188">
    <property type="entry name" value="FAD/NAD-bd_sf"/>
</dbReference>
<dbReference type="SUPFAM" id="SSF54373">
    <property type="entry name" value="FAD-linked reductases, C-terminal domain"/>
    <property type="match status" value="1"/>
</dbReference>
<evidence type="ECO:0000256" key="1">
    <source>
        <dbReference type="ARBA" id="ARBA00001974"/>
    </source>
</evidence>
<evidence type="ECO:0000256" key="3">
    <source>
        <dbReference type="ARBA" id="ARBA00022827"/>
    </source>
</evidence>
<keyword evidence="3" id="KW-0274">FAD</keyword>
<evidence type="ECO:0000256" key="2">
    <source>
        <dbReference type="ARBA" id="ARBA00022630"/>
    </source>
</evidence>
<dbReference type="InterPro" id="IPR002938">
    <property type="entry name" value="FAD-bd"/>
</dbReference>
<dbReference type="Gene3D" id="3.50.50.60">
    <property type="entry name" value="FAD/NAD(P)-binding domain"/>
    <property type="match status" value="1"/>
</dbReference>
<dbReference type="PRINTS" id="PR00420">
    <property type="entry name" value="RNGMNOXGNASE"/>
</dbReference>
<name>A0A972VV63_9GAMM</name>
<proteinExistence type="predicted"/>
<gene>
    <name evidence="7" type="ORF">HQ497_05645</name>
</gene>
<organism evidence="7 8">
    <name type="scientific">SAR86 cluster bacterium</name>
    <dbReference type="NCBI Taxonomy" id="2030880"/>
    <lineage>
        <taxon>Bacteria</taxon>
        <taxon>Pseudomonadati</taxon>
        <taxon>Pseudomonadota</taxon>
        <taxon>Gammaproteobacteria</taxon>
        <taxon>SAR86 cluster</taxon>
    </lineage>
</organism>
<dbReference type="EMBL" id="JABMOJ010000209">
    <property type="protein sequence ID" value="NQV64833.1"/>
    <property type="molecule type" value="Genomic_DNA"/>
</dbReference>
<evidence type="ECO:0000313" key="8">
    <source>
        <dbReference type="Proteomes" id="UP000754644"/>
    </source>
</evidence>
<dbReference type="SUPFAM" id="SSF51905">
    <property type="entry name" value="FAD/NAD(P)-binding domain"/>
    <property type="match status" value="1"/>
</dbReference>
<evidence type="ECO:0000256" key="4">
    <source>
        <dbReference type="ARBA" id="ARBA00023002"/>
    </source>
</evidence>
<dbReference type="GO" id="GO:0071949">
    <property type="term" value="F:FAD binding"/>
    <property type="evidence" value="ECO:0007669"/>
    <property type="project" value="InterPro"/>
</dbReference>
<dbReference type="PANTHER" id="PTHR13789">
    <property type="entry name" value="MONOOXYGENASE"/>
    <property type="match status" value="1"/>
</dbReference>
<comment type="caution">
    <text evidence="7">The sequence shown here is derived from an EMBL/GenBank/DDBJ whole genome shotgun (WGS) entry which is preliminary data.</text>
</comment>
<dbReference type="InterPro" id="IPR050493">
    <property type="entry name" value="FAD-dep_Monooxygenase_BioMet"/>
</dbReference>
<comment type="cofactor">
    <cofactor evidence="1">
        <name>FAD</name>
        <dbReference type="ChEBI" id="CHEBI:57692"/>
    </cofactor>
</comment>
<reference evidence="7" key="1">
    <citation type="submission" date="2020-05" db="EMBL/GenBank/DDBJ databases">
        <title>Sulfur intermediates as new biogeochemical hubs in an aquatic model microbial ecosystem.</title>
        <authorList>
            <person name="Vigneron A."/>
        </authorList>
    </citation>
    <scope>NUCLEOTIDE SEQUENCE</scope>
    <source>
        <strain evidence="7">Bin.250</strain>
    </source>
</reference>
<evidence type="ECO:0000259" key="6">
    <source>
        <dbReference type="Pfam" id="PF01494"/>
    </source>
</evidence>
<protein>
    <submittedName>
        <fullName evidence="7">FAD-dependent monooxygenase</fullName>
    </submittedName>
</protein>
<keyword evidence="2" id="KW-0285">Flavoprotein</keyword>